<feature type="compositionally biased region" description="Basic residues" evidence="1">
    <location>
        <begin position="14"/>
        <end position="24"/>
    </location>
</feature>
<comment type="caution">
    <text evidence="2">The sequence shown here is derived from an EMBL/GenBank/DDBJ whole genome shotgun (WGS) entry which is preliminary data.</text>
</comment>
<keyword evidence="3" id="KW-1185">Reference proteome</keyword>
<dbReference type="EMBL" id="BAABJR010000002">
    <property type="protein sequence ID" value="GAA5204594.1"/>
    <property type="molecule type" value="Genomic_DNA"/>
</dbReference>
<dbReference type="PANTHER" id="PTHR36439">
    <property type="entry name" value="BLL4334 PROTEIN"/>
    <property type="match status" value="1"/>
</dbReference>
<gene>
    <name evidence="2" type="ORF">GCM10023323_08150</name>
</gene>
<protein>
    <submittedName>
        <fullName evidence="2">DUF1697 domain-containing protein</fullName>
    </submittedName>
</protein>
<dbReference type="SUPFAM" id="SSF160379">
    <property type="entry name" value="SP0830-like"/>
    <property type="match status" value="1"/>
</dbReference>
<evidence type="ECO:0000313" key="2">
    <source>
        <dbReference type="EMBL" id="GAA5204594.1"/>
    </source>
</evidence>
<sequence length="213" mass="23347">MNRAHRIGESGAHVGRRAHPHGARRPSYGVRMTTMYAALLRGINVGGARKVPMAELRALLEGLGHDAVRTHLQSGQAVFASGHGDEESLAAELTRAIEERFGFAVDVIVRDHAYLRAVAEECPFPAADLEAKQLHVTYFSAPVDAERFAAIDRPAFLPEEFRLGDRALYLYAPDGLGRSKLAETLSRPRVNKGVIATSRNWNTVTRLVELTAP</sequence>
<dbReference type="InterPro" id="IPR012545">
    <property type="entry name" value="DUF1697"/>
</dbReference>
<accession>A0ABP9SVG0</accession>
<dbReference type="Pfam" id="PF08002">
    <property type="entry name" value="DUF1697"/>
    <property type="match status" value="1"/>
</dbReference>
<evidence type="ECO:0000313" key="3">
    <source>
        <dbReference type="Proteomes" id="UP001499878"/>
    </source>
</evidence>
<reference evidence="3" key="1">
    <citation type="journal article" date="2019" name="Int. J. Syst. Evol. Microbiol.">
        <title>The Global Catalogue of Microorganisms (GCM) 10K type strain sequencing project: providing services to taxonomists for standard genome sequencing and annotation.</title>
        <authorList>
            <consortium name="The Broad Institute Genomics Platform"/>
            <consortium name="The Broad Institute Genome Sequencing Center for Infectious Disease"/>
            <person name="Wu L."/>
            <person name="Ma J."/>
        </authorList>
    </citation>
    <scope>NUCLEOTIDE SEQUENCE [LARGE SCALE GENOMIC DNA]</scope>
    <source>
        <strain evidence="3">JCM 18306</strain>
    </source>
</reference>
<organism evidence="2 3">
    <name type="scientific">Streptomyces thinghirensis</name>
    <dbReference type="NCBI Taxonomy" id="551547"/>
    <lineage>
        <taxon>Bacteria</taxon>
        <taxon>Bacillati</taxon>
        <taxon>Actinomycetota</taxon>
        <taxon>Actinomycetes</taxon>
        <taxon>Kitasatosporales</taxon>
        <taxon>Streptomycetaceae</taxon>
        <taxon>Streptomyces</taxon>
    </lineage>
</organism>
<evidence type="ECO:0000256" key="1">
    <source>
        <dbReference type="SAM" id="MobiDB-lite"/>
    </source>
</evidence>
<dbReference type="Gene3D" id="3.30.70.1280">
    <property type="entry name" value="SP0830-like domains"/>
    <property type="match status" value="1"/>
</dbReference>
<dbReference type="PIRSF" id="PIRSF008502">
    <property type="entry name" value="UCP008502"/>
    <property type="match status" value="1"/>
</dbReference>
<dbReference type="Proteomes" id="UP001499878">
    <property type="component" value="Unassembled WGS sequence"/>
</dbReference>
<proteinExistence type="predicted"/>
<dbReference type="PANTHER" id="PTHR36439:SF1">
    <property type="entry name" value="DUF1697 DOMAIN-CONTAINING PROTEIN"/>
    <property type="match status" value="1"/>
</dbReference>
<name>A0ABP9SVG0_9ACTN</name>
<feature type="region of interest" description="Disordered" evidence="1">
    <location>
        <begin position="1"/>
        <end position="26"/>
    </location>
</feature>